<protein>
    <recommendedName>
        <fullName evidence="5">DUF4352 domain-containing protein</fullName>
    </recommendedName>
</protein>
<gene>
    <name evidence="3" type="ORF">SAMN05216378_1339</name>
</gene>
<dbReference type="OrthoDB" id="2610068at2"/>
<feature type="compositionally biased region" description="Polar residues" evidence="1">
    <location>
        <begin position="43"/>
        <end position="54"/>
    </location>
</feature>
<proteinExistence type="predicted"/>
<sequence length="185" mass="19818">MNKKYFGLFVASLLVLVVISACGNKADGGNTNAANEGTAAEQPSGNTGASNTPENSPPADPAEQSEAPDSSASADPSNEELLIIIDQTQKPIEGNSFDFVVNKRPEGYMLSKMEWISDKNHITNTLQEAMEHGGSGGDGFYISGDGQFMGFFYPDELKGEKGDVKITFANDQGKEISWEKTITLK</sequence>
<evidence type="ECO:0000256" key="1">
    <source>
        <dbReference type="SAM" id="MobiDB-lite"/>
    </source>
</evidence>
<dbReference type="RefSeq" id="WP_091182509.1">
    <property type="nucleotide sequence ID" value="NZ_FOMT01000001.1"/>
</dbReference>
<dbReference type="Proteomes" id="UP000198855">
    <property type="component" value="Unassembled WGS sequence"/>
</dbReference>
<dbReference type="AlphaFoldDB" id="A0A1I1V3Q4"/>
<reference evidence="4" key="1">
    <citation type="submission" date="2016-10" db="EMBL/GenBank/DDBJ databases">
        <authorList>
            <person name="Varghese N."/>
            <person name="Submissions S."/>
        </authorList>
    </citation>
    <scope>NUCLEOTIDE SEQUENCE [LARGE SCALE GENOMIC DNA]</scope>
    <source>
        <strain evidence="4">CGMCC 1.10784</strain>
    </source>
</reference>
<evidence type="ECO:0008006" key="5">
    <source>
        <dbReference type="Google" id="ProtNLM"/>
    </source>
</evidence>
<dbReference type="PROSITE" id="PS51257">
    <property type="entry name" value="PROKAR_LIPOPROTEIN"/>
    <property type="match status" value="1"/>
</dbReference>
<feature type="compositionally biased region" description="Low complexity" evidence="1">
    <location>
        <begin position="61"/>
        <end position="75"/>
    </location>
</feature>
<keyword evidence="2" id="KW-0732">Signal</keyword>
<dbReference type="STRING" id="1045775.SAMN05216378_1339"/>
<organism evidence="3 4">
    <name type="scientific">Paenibacillus catalpae</name>
    <dbReference type="NCBI Taxonomy" id="1045775"/>
    <lineage>
        <taxon>Bacteria</taxon>
        <taxon>Bacillati</taxon>
        <taxon>Bacillota</taxon>
        <taxon>Bacilli</taxon>
        <taxon>Bacillales</taxon>
        <taxon>Paenibacillaceae</taxon>
        <taxon>Paenibacillus</taxon>
    </lineage>
</organism>
<evidence type="ECO:0000313" key="4">
    <source>
        <dbReference type="Proteomes" id="UP000198855"/>
    </source>
</evidence>
<feature type="compositionally biased region" description="Low complexity" evidence="1">
    <location>
        <begin position="32"/>
        <end position="41"/>
    </location>
</feature>
<evidence type="ECO:0000313" key="3">
    <source>
        <dbReference type="EMBL" id="SFD76638.1"/>
    </source>
</evidence>
<dbReference type="EMBL" id="FOMT01000001">
    <property type="protein sequence ID" value="SFD76638.1"/>
    <property type="molecule type" value="Genomic_DNA"/>
</dbReference>
<feature type="chain" id="PRO_5011446874" description="DUF4352 domain-containing protein" evidence="2">
    <location>
        <begin position="27"/>
        <end position="185"/>
    </location>
</feature>
<name>A0A1I1V3Q4_9BACL</name>
<feature type="signal peptide" evidence="2">
    <location>
        <begin position="1"/>
        <end position="26"/>
    </location>
</feature>
<keyword evidence="4" id="KW-1185">Reference proteome</keyword>
<feature type="region of interest" description="Disordered" evidence="1">
    <location>
        <begin position="32"/>
        <end position="75"/>
    </location>
</feature>
<evidence type="ECO:0000256" key="2">
    <source>
        <dbReference type="SAM" id="SignalP"/>
    </source>
</evidence>
<accession>A0A1I1V3Q4</accession>